<feature type="chain" id="PRO_5002858926" description="PEP-CTERM protein-sorting domain-containing protein" evidence="1">
    <location>
        <begin position="30"/>
        <end position="184"/>
    </location>
</feature>
<evidence type="ECO:0000256" key="1">
    <source>
        <dbReference type="SAM" id="SignalP"/>
    </source>
</evidence>
<accession>B7KF46</accession>
<evidence type="ECO:0000313" key="3">
    <source>
        <dbReference type="Proteomes" id="UP000002384"/>
    </source>
</evidence>
<dbReference type="InterPro" id="IPR026374">
    <property type="entry name" value="Cyano_PEP"/>
</dbReference>
<name>B7KF46_GLOC7</name>
<dbReference type="Proteomes" id="UP000002384">
    <property type="component" value="Chromosome"/>
</dbReference>
<feature type="signal peptide" evidence="1">
    <location>
        <begin position="1"/>
        <end position="29"/>
    </location>
</feature>
<dbReference type="RefSeq" id="WP_015954108.1">
    <property type="nucleotide sequence ID" value="NC_011729.1"/>
</dbReference>
<dbReference type="NCBIfam" id="TIGR04155">
    <property type="entry name" value="cyano_PEP"/>
    <property type="match status" value="1"/>
</dbReference>
<gene>
    <name evidence="2" type="ordered locus">PCC7424_2075</name>
</gene>
<keyword evidence="3" id="KW-1185">Reference proteome</keyword>
<keyword evidence="1" id="KW-0732">Signal</keyword>
<dbReference type="InterPro" id="IPR013424">
    <property type="entry name" value="Ice-binding_C"/>
</dbReference>
<sequence>MNLKHLLSLSLGTLTVLGASVLSSQEADAAIFTVNGTQYDITTVTGSFNQLQSQLESQVWWGNTTLAMDFASTVGSSLGKPNLLGLNLVSPLFAYNTILQSIPLRPSVRQTLAVGAVEQELLGSTVTLVNTYPSLSSSISYTWAIATEVPEEPVPEPLTILGVSTVVGFGAAFKRKTQSKTQKS</sequence>
<dbReference type="NCBIfam" id="TIGR02595">
    <property type="entry name" value="PEP_CTERM"/>
    <property type="match status" value="1"/>
</dbReference>
<dbReference type="KEGG" id="cyc:PCC7424_2075"/>
<evidence type="ECO:0000313" key="2">
    <source>
        <dbReference type="EMBL" id="ACK70502.1"/>
    </source>
</evidence>
<dbReference type="AlphaFoldDB" id="B7KF46"/>
<organism evidence="2 3">
    <name type="scientific">Gloeothece citriformis (strain PCC 7424)</name>
    <name type="common">Cyanothece sp. (strain PCC 7424)</name>
    <dbReference type="NCBI Taxonomy" id="65393"/>
    <lineage>
        <taxon>Bacteria</taxon>
        <taxon>Bacillati</taxon>
        <taxon>Cyanobacteriota</taxon>
        <taxon>Cyanophyceae</taxon>
        <taxon>Oscillatoriophycideae</taxon>
        <taxon>Chroococcales</taxon>
        <taxon>Aphanothecaceae</taxon>
        <taxon>Gloeothece</taxon>
        <taxon>Gloeothece citriformis</taxon>
    </lineage>
</organism>
<reference evidence="3" key="1">
    <citation type="journal article" date="2011" name="MBio">
        <title>Novel metabolic attributes of the genus Cyanothece, comprising a group of unicellular nitrogen-fixing Cyanobacteria.</title>
        <authorList>
            <person name="Bandyopadhyay A."/>
            <person name="Elvitigala T."/>
            <person name="Welsh E."/>
            <person name="Stockel J."/>
            <person name="Liberton M."/>
            <person name="Min H."/>
            <person name="Sherman L.A."/>
            <person name="Pakrasi H.B."/>
        </authorList>
    </citation>
    <scope>NUCLEOTIDE SEQUENCE [LARGE SCALE GENOMIC DNA]</scope>
    <source>
        <strain evidence="3">PCC 7424</strain>
    </source>
</reference>
<proteinExistence type="predicted"/>
<dbReference type="HOGENOM" id="CLU_1466495_0_0_3"/>
<dbReference type="EMBL" id="CP001291">
    <property type="protein sequence ID" value="ACK70502.1"/>
    <property type="molecule type" value="Genomic_DNA"/>
</dbReference>
<protein>
    <recommendedName>
        <fullName evidence="4">PEP-CTERM protein-sorting domain-containing protein</fullName>
    </recommendedName>
</protein>
<evidence type="ECO:0008006" key="4">
    <source>
        <dbReference type="Google" id="ProtNLM"/>
    </source>
</evidence>